<protein>
    <recommendedName>
        <fullName evidence="3">Chaplin domain-containing protein</fullName>
    </recommendedName>
</protein>
<name>A0AB33JTU8_9ACTN</name>
<feature type="chain" id="PRO_5044248115" description="Chaplin domain-containing protein" evidence="1">
    <location>
        <begin position="19"/>
        <end position="74"/>
    </location>
</feature>
<organism evidence="2">
    <name type="scientific">Kitasatospora sp. CMC57</name>
    <dbReference type="NCBI Taxonomy" id="3231513"/>
    <lineage>
        <taxon>Bacteria</taxon>
        <taxon>Bacillati</taxon>
        <taxon>Actinomycetota</taxon>
        <taxon>Actinomycetes</taxon>
        <taxon>Kitasatosporales</taxon>
        <taxon>Streptomycetaceae</taxon>
        <taxon>Kitasatospora</taxon>
    </lineage>
</organism>
<evidence type="ECO:0000313" key="2">
    <source>
        <dbReference type="EMBL" id="BFP46641.1"/>
    </source>
</evidence>
<dbReference type="EMBL" id="AP035881">
    <property type="protein sequence ID" value="BFP46641.1"/>
    <property type="molecule type" value="Genomic_DNA"/>
</dbReference>
<sequence>MRKIAALAALTMAGLAIAAPAAQADNNMGGKLNSDHPVGAAGTCVEQIGSIPLLGKQASAATPVCGAYAVVPRG</sequence>
<gene>
    <name evidence="2" type="ORF">KCMC57_30090</name>
</gene>
<dbReference type="AlphaFoldDB" id="A0AB33JTU8"/>
<proteinExistence type="predicted"/>
<feature type="signal peptide" evidence="1">
    <location>
        <begin position="1"/>
        <end position="18"/>
    </location>
</feature>
<evidence type="ECO:0008006" key="3">
    <source>
        <dbReference type="Google" id="ProtNLM"/>
    </source>
</evidence>
<evidence type="ECO:0000256" key="1">
    <source>
        <dbReference type="SAM" id="SignalP"/>
    </source>
</evidence>
<keyword evidence="1" id="KW-0732">Signal</keyword>
<reference evidence="2" key="1">
    <citation type="submission" date="2024-07" db="EMBL/GenBank/DDBJ databases">
        <title>Complete genome sequences of cellulolytic bacteria, Kitasatospora sp. CMC57 and Streptomyces sp. CMC78, isolated from Japanese agricultural soil.</title>
        <authorList>
            <person name="Hashimoto T."/>
            <person name="Ito M."/>
            <person name="Iwamoto M."/>
            <person name="Fukahori D."/>
            <person name="Shoda T."/>
            <person name="Sakoda M."/>
            <person name="Morohoshi T."/>
            <person name="Mitsuboshi M."/>
            <person name="Nishizawa T."/>
        </authorList>
    </citation>
    <scope>NUCLEOTIDE SEQUENCE</scope>
    <source>
        <strain evidence="2">CMC57</strain>
    </source>
</reference>
<dbReference type="RefSeq" id="WP_407989039.1">
    <property type="nucleotide sequence ID" value="NZ_AP035881.2"/>
</dbReference>
<accession>A0AB33JTU8</accession>